<dbReference type="KEGG" id="nde:NIDE0973"/>
<organism evidence="1 2">
    <name type="scientific">Nitrospira defluvii</name>
    <dbReference type="NCBI Taxonomy" id="330214"/>
    <lineage>
        <taxon>Bacteria</taxon>
        <taxon>Pseudomonadati</taxon>
        <taxon>Nitrospirota</taxon>
        <taxon>Nitrospiria</taxon>
        <taxon>Nitrospirales</taxon>
        <taxon>Nitrospiraceae</taxon>
        <taxon>Nitrospira</taxon>
    </lineage>
</organism>
<proteinExistence type="predicted"/>
<accession>D8PBX6</accession>
<protein>
    <submittedName>
        <fullName evidence="1">Uncharacterized protein</fullName>
    </submittedName>
</protein>
<dbReference type="HOGENOM" id="CLU_2421508_0_0_0"/>
<dbReference type="Proteomes" id="UP000001660">
    <property type="component" value="Chromosome"/>
</dbReference>
<reference evidence="1 2" key="1">
    <citation type="journal article" date="2010" name="Proc. Natl. Acad. Sci. U.S.A.">
        <title>A Nitrospira metagenome illuminates the physiology and evolution of globally important nitrite-oxidizing bacteria.</title>
        <authorList>
            <person name="Lucker S."/>
            <person name="Wagner M."/>
            <person name="Maixner F."/>
            <person name="Pelletier E."/>
            <person name="Koch H."/>
            <person name="Vacherie B."/>
            <person name="Rattei T."/>
            <person name="Sinninghe Damste J."/>
            <person name="Spieck E."/>
            <person name="Le Paslier D."/>
            <person name="Daims H."/>
        </authorList>
    </citation>
    <scope>NUCLEOTIDE SEQUENCE [LARGE SCALE GENOMIC DNA]</scope>
</reference>
<keyword evidence="2" id="KW-1185">Reference proteome</keyword>
<name>D8PBX6_9BACT</name>
<dbReference type="EMBL" id="FP929003">
    <property type="protein sequence ID" value="CBK40735.1"/>
    <property type="molecule type" value="Genomic_DNA"/>
</dbReference>
<evidence type="ECO:0000313" key="1">
    <source>
        <dbReference type="EMBL" id="CBK40735.1"/>
    </source>
</evidence>
<gene>
    <name evidence="1" type="ORF">NIDE0973</name>
</gene>
<dbReference type="AlphaFoldDB" id="D8PBX6"/>
<sequence>MNFHAFEDSVHCVGVFVGDLPRLFERICLYDNQAPCLISERASQNHSPCAVQWLQSGQMRGAVDFAFCLAVGPIKAKDNECHGGHSPLLPT</sequence>
<evidence type="ECO:0000313" key="2">
    <source>
        <dbReference type="Proteomes" id="UP000001660"/>
    </source>
</evidence>